<dbReference type="OrthoDB" id="410104at2759"/>
<accession>A0A2G5UAW9</accession>
<dbReference type="InterPro" id="IPR000477">
    <property type="entry name" value="RT_dom"/>
</dbReference>
<dbReference type="Proteomes" id="UP000230233">
    <property type="component" value="Chromosome IV"/>
</dbReference>
<dbReference type="EMBL" id="PDUG01000004">
    <property type="protein sequence ID" value="PIC36593.1"/>
    <property type="molecule type" value="Genomic_DNA"/>
</dbReference>
<dbReference type="Pfam" id="PF00078">
    <property type="entry name" value="RVT_1"/>
    <property type="match status" value="1"/>
</dbReference>
<evidence type="ECO:0000313" key="3">
    <source>
        <dbReference type="Proteomes" id="UP000230233"/>
    </source>
</evidence>
<name>A0A2G5UAW9_9PELO</name>
<keyword evidence="3" id="KW-1185">Reference proteome</keyword>
<dbReference type="PANTHER" id="PTHR33332">
    <property type="entry name" value="REVERSE TRANSCRIPTASE DOMAIN-CONTAINING PROTEIN"/>
    <property type="match status" value="1"/>
</dbReference>
<organism evidence="2 3">
    <name type="scientific">Caenorhabditis nigoni</name>
    <dbReference type="NCBI Taxonomy" id="1611254"/>
    <lineage>
        <taxon>Eukaryota</taxon>
        <taxon>Metazoa</taxon>
        <taxon>Ecdysozoa</taxon>
        <taxon>Nematoda</taxon>
        <taxon>Chromadorea</taxon>
        <taxon>Rhabditida</taxon>
        <taxon>Rhabditina</taxon>
        <taxon>Rhabditomorpha</taxon>
        <taxon>Rhabditoidea</taxon>
        <taxon>Rhabditidae</taxon>
        <taxon>Peloderinae</taxon>
        <taxon>Caenorhabditis</taxon>
    </lineage>
</organism>
<evidence type="ECO:0000259" key="1">
    <source>
        <dbReference type="PROSITE" id="PS50878"/>
    </source>
</evidence>
<dbReference type="InterPro" id="IPR043502">
    <property type="entry name" value="DNA/RNA_pol_sf"/>
</dbReference>
<dbReference type="CDD" id="cd01650">
    <property type="entry name" value="RT_nLTR_like"/>
    <property type="match status" value="1"/>
</dbReference>
<evidence type="ECO:0000313" key="2">
    <source>
        <dbReference type="EMBL" id="PIC36593.1"/>
    </source>
</evidence>
<dbReference type="STRING" id="1611254.A0A2G5UAW9"/>
<sequence length="655" mass="74613">MYAEFISTISDLITLHTPSVAPSSPKNLSTPNPVRKLRRVRYKLAKALKTNASPASQLVSNLRRRINSLSRHIKRSNTLKEKRLLETPHSIRARNLISKRIKSTTTIPPLKNGSLLATSNPDKASLFAETFRSNFPAQLSTSPSNFLNSNRSAWPLHLADEYFPPWIVERTLEKLPSKCGFFTHPANYFLIKRCATSLALPLSIIFTRSLETSSVPLSWKHSYVIPVHKKGNPCSPDNYRPISLTDPFARIFERIICTRIRIDLGHRFSPFQFGFLSRRSCTNALIYSTSKYKSILKQHKTLDVVFFDFKKAFDMMPHDLLLRKLNAFGIPPILVSWLRDYLSNRTFSVKVDNYIDPSSSPVPSGVPQGSVVGPLLFIIFINDLLESIPSGLHFSAFADDIKLYSQDPVLLQSGINTIDTWATNNKLPLAHTKTSLLRLGSRNMHAPLFISSSAIASFDNIRDLGLITDSKLKFTQHINKSVAVSLLRSKQLLKSFKSTNPSFYLHLFRTYVLPSLEYCSVIYSPPPNSKLSHKLESPLRFFTRKVFQKCNISYSSYQDRLSQLDLFSIRHRRLKSKLILLYKIISDASYMPEISFFIRISNCPRRPMTLILSDKCNDDFFFTTSPIWNAIVRNTPQFLTPGQFSTLIQSSITRF</sequence>
<dbReference type="PRINTS" id="PR01345">
    <property type="entry name" value="CERVTRCPTASE"/>
</dbReference>
<dbReference type="SUPFAM" id="SSF56672">
    <property type="entry name" value="DNA/RNA polymerases"/>
    <property type="match status" value="1"/>
</dbReference>
<feature type="domain" description="Reverse transcriptase" evidence="1">
    <location>
        <begin position="208"/>
        <end position="455"/>
    </location>
</feature>
<reference evidence="3" key="1">
    <citation type="submission" date="2017-10" db="EMBL/GenBank/DDBJ databases">
        <title>Rapid genome shrinkage in a self-fertile nematode reveals novel sperm competition proteins.</title>
        <authorList>
            <person name="Yin D."/>
            <person name="Schwarz E.M."/>
            <person name="Thomas C.G."/>
            <person name="Felde R.L."/>
            <person name="Korf I.F."/>
            <person name="Cutter A.D."/>
            <person name="Schartner C.M."/>
            <person name="Ralston E.J."/>
            <person name="Meyer B.J."/>
            <person name="Haag E.S."/>
        </authorList>
    </citation>
    <scope>NUCLEOTIDE SEQUENCE [LARGE SCALE GENOMIC DNA]</scope>
    <source>
        <strain evidence="3">JU1422</strain>
    </source>
</reference>
<gene>
    <name evidence="2" type="primary">Cnig_chr_IV.g15525</name>
    <name evidence="2" type="ORF">B9Z55_015525</name>
</gene>
<protein>
    <recommendedName>
        <fullName evidence="1">Reverse transcriptase domain-containing protein</fullName>
    </recommendedName>
</protein>
<proteinExistence type="predicted"/>
<comment type="caution">
    <text evidence="2">The sequence shown here is derived from an EMBL/GenBank/DDBJ whole genome shotgun (WGS) entry which is preliminary data.</text>
</comment>
<dbReference type="AlphaFoldDB" id="A0A2G5UAW9"/>
<dbReference type="PROSITE" id="PS50878">
    <property type="entry name" value="RT_POL"/>
    <property type="match status" value="1"/>
</dbReference>